<protein>
    <submittedName>
        <fullName evidence="2">Uncharacterized protein</fullName>
    </submittedName>
</protein>
<dbReference type="EMBL" id="MFLW01000007">
    <property type="protein sequence ID" value="OGG78483.1"/>
    <property type="molecule type" value="Genomic_DNA"/>
</dbReference>
<gene>
    <name evidence="2" type="ORF">A3A36_01595</name>
</gene>
<evidence type="ECO:0000256" key="1">
    <source>
        <dbReference type="SAM" id="Phobius"/>
    </source>
</evidence>
<reference evidence="2 3" key="1">
    <citation type="journal article" date="2016" name="Nat. Commun.">
        <title>Thousands of microbial genomes shed light on interconnected biogeochemical processes in an aquifer system.</title>
        <authorList>
            <person name="Anantharaman K."/>
            <person name="Brown C.T."/>
            <person name="Hug L.A."/>
            <person name="Sharon I."/>
            <person name="Castelle C.J."/>
            <person name="Probst A.J."/>
            <person name="Thomas B.C."/>
            <person name="Singh A."/>
            <person name="Wilkins M.J."/>
            <person name="Karaoz U."/>
            <person name="Brodie E.L."/>
            <person name="Williams K.H."/>
            <person name="Hubbard S.S."/>
            <person name="Banfield J.F."/>
        </authorList>
    </citation>
    <scope>NUCLEOTIDE SEQUENCE [LARGE SCALE GENOMIC DNA]</scope>
</reference>
<dbReference type="Proteomes" id="UP000178811">
    <property type="component" value="Unassembled WGS sequence"/>
</dbReference>
<feature type="transmembrane region" description="Helical" evidence="1">
    <location>
        <begin position="74"/>
        <end position="97"/>
    </location>
</feature>
<comment type="caution">
    <text evidence="2">The sequence shown here is derived from an EMBL/GenBank/DDBJ whole genome shotgun (WGS) entry which is preliminary data.</text>
</comment>
<feature type="transmembrane region" description="Helical" evidence="1">
    <location>
        <begin position="44"/>
        <end position="62"/>
    </location>
</feature>
<keyword evidence="1" id="KW-1133">Transmembrane helix</keyword>
<name>A0A1F6EY20_9BACT</name>
<evidence type="ECO:0000313" key="2">
    <source>
        <dbReference type="EMBL" id="OGG78483.1"/>
    </source>
</evidence>
<feature type="transmembrane region" description="Helical" evidence="1">
    <location>
        <begin position="12"/>
        <end position="32"/>
    </location>
</feature>
<keyword evidence="1" id="KW-0472">Membrane</keyword>
<sequence>MTLNGTSLIRSVTGVIWLVIAMTLLAELSAPFKTFLAQLAGHHWVGKSILAVIAFGVLYFFFRKSDESKGIWGGVLLVLGSVVVGGLIIVSFFYWHFING</sequence>
<accession>A0A1F6EY20</accession>
<dbReference type="AlphaFoldDB" id="A0A1F6EY20"/>
<organism evidence="2 3">
    <name type="scientific">Candidatus Kaiserbacteria bacterium RIFCSPLOWO2_01_FULL_52_12b</name>
    <dbReference type="NCBI Taxonomy" id="1798509"/>
    <lineage>
        <taxon>Bacteria</taxon>
        <taxon>Candidatus Kaiseribacteriota</taxon>
    </lineage>
</organism>
<evidence type="ECO:0000313" key="3">
    <source>
        <dbReference type="Proteomes" id="UP000178811"/>
    </source>
</evidence>
<proteinExistence type="predicted"/>
<keyword evidence="1" id="KW-0812">Transmembrane</keyword>